<organism evidence="2">
    <name type="scientific">Ixodes ricinus</name>
    <name type="common">Common tick</name>
    <name type="synonym">Acarus ricinus</name>
    <dbReference type="NCBI Taxonomy" id="34613"/>
    <lineage>
        <taxon>Eukaryota</taxon>
        <taxon>Metazoa</taxon>
        <taxon>Ecdysozoa</taxon>
        <taxon>Arthropoda</taxon>
        <taxon>Chelicerata</taxon>
        <taxon>Arachnida</taxon>
        <taxon>Acari</taxon>
        <taxon>Parasitiformes</taxon>
        <taxon>Ixodida</taxon>
        <taxon>Ixodoidea</taxon>
        <taxon>Ixodidae</taxon>
        <taxon>Ixodinae</taxon>
        <taxon>Ixodes</taxon>
    </lineage>
</organism>
<dbReference type="EMBL" id="GADI01007963">
    <property type="protein sequence ID" value="JAA65845.1"/>
    <property type="molecule type" value="mRNA"/>
</dbReference>
<evidence type="ECO:0000256" key="1">
    <source>
        <dbReference type="SAM" id="SignalP"/>
    </source>
</evidence>
<dbReference type="AlphaFoldDB" id="A0A0K8R3W6"/>
<proteinExistence type="evidence at transcript level"/>
<accession>A0A0K8R3W6</accession>
<sequence length="123" mass="13804">MQLVLFVVVLILPPFQSGGLLFATGTPDDCVELIIGGGKIKCRLGEYDDFDDYDARLCQLICEGGRLPMPRVCSGNKVTCTQPVRSTLLQWKAGLENTKKKTYTMKWCPRCQDLHSTCREVPY</sequence>
<name>A0A0K8R3W6_IXORI</name>
<evidence type="ECO:0000313" key="2">
    <source>
        <dbReference type="EMBL" id="JAA65845.1"/>
    </source>
</evidence>
<keyword evidence="1" id="KW-0732">Signal</keyword>
<reference evidence="2" key="1">
    <citation type="submission" date="2012-12" db="EMBL/GenBank/DDBJ databases">
        <title>Identification and characterization of a phenylalanine ammonia-lyase gene family in Isatis indigotica Fort.</title>
        <authorList>
            <person name="Liu Q."/>
            <person name="Chen J."/>
            <person name="Zhou X."/>
            <person name="Di P."/>
            <person name="Xiao Y."/>
            <person name="Xuan H."/>
            <person name="Zhang L."/>
            <person name="Chen W."/>
        </authorList>
    </citation>
    <scope>NUCLEOTIDE SEQUENCE</scope>
    <source>
        <tissue evidence="2">Salivary gland</tissue>
    </source>
</reference>
<feature type="chain" id="PRO_5005515835" evidence="1">
    <location>
        <begin position="19"/>
        <end position="123"/>
    </location>
</feature>
<protein>
    <submittedName>
        <fullName evidence="2">Putative ixodes 10 kDa peptide protein</fullName>
    </submittedName>
</protein>
<feature type="signal peptide" evidence="1">
    <location>
        <begin position="1"/>
        <end position="18"/>
    </location>
</feature>